<feature type="transmembrane region" description="Helical" evidence="5">
    <location>
        <begin position="287"/>
        <end position="306"/>
    </location>
</feature>
<feature type="transmembrane region" description="Helical" evidence="5">
    <location>
        <begin position="312"/>
        <end position="330"/>
    </location>
</feature>
<dbReference type="InterPro" id="IPR011701">
    <property type="entry name" value="MFS"/>
</dbReference>
<organism evidence="7 8">
    <name type="scientific">Curtobacterium luteum</name>
    <dbReference type="NCBI Taxonomy" id="33881"/>
    <lineage>
        <taxon>Bacteria</taxon>
        <taxon>Bacillati</taxon>
        <taxon>Actinomycetota</taxon>
        <taxon>Actinomycetes</taxon>
        <taxon>Micrococcales</taxon>
        <taxon>Microbacteriaceae</taxon>
        <taxon>Curtobacterium</taxon>
    </lineage>
</organism>
<reference evidence="7 8" key="1">
    <citation type="journal article" date="2016" name="Front. Microbiol.">
        <title>Genomic Resource of Rice Seed Associated Bacteria.</title>
        <authorList>
            <person name="Midha S."/>
            <person name="Bansal K."/>
            <person name="Sharma S."/>
            <person name="Kumar N."/>
            <person name="Patil P.P."/>
            <person name="Chaudhry V."/>
            <person name="Patil P.B."/>
        </authorList>
    </citation>
    <scope>NUCLEOTIDE SEQUENCE [LARGE SCALE GENOMIC DNA]</scope>
    <source>
        <strain evidence="7 8">NS184</strain>
    </source>
</reference>
<dbReference type="InterPro" id="IPR036259">
    <property type="entry name" value="MFS_trans_sf"/>
</dbReference>
<keyword evidence="2 5" id="KW-0812">Transmembrane</keyword>
<dbReference type="STRING" id="33881.NS184_00525"/>
<proteinExistence type="predicted"/>
<evidence type="ECO:0000256" key="4">
    <source>
        <dbReference type="ARBA" id="ARBA00023136"/>
    </source>
</evidence>
<evidence type="ECO:0000313" key="7">
    <source>
        <dbReference type="EMBL" id="KTR11713.1"/>
    </source>
</evidence>
<protein>
    <recommendedName>
        <fullName evidence="6">Major facilitator superfamily (MFS) profile domain-containing protein</fullName>
    </recommendedName>
</protein>
<evidence type="ECO:0000313" key="8">
    <source>
        <dbReference type="Proteomes" id="UP000078252"/>
    </source>
</evidence>
<dbReference type="Pfam" id="PF07690">
    <property type="entry name" value="MFS_1"/>
    <property type="match status" value="1"/>
</dbReference>
<dbReference type="EMBL" id="LDQC01000002">
    <property type="protein sequence ID" value="KTR11713.1"/>
    <property type="molecule type" value="Genomic_DNA"/>
</dbReference>
<dbReference type="AlphaFoldDB" id="A0A175S1T0"/>
<feature type="transmembrane region" description="Helical" evidence="5">
    <location>
        <begin position="169"/>
        <end position="191"/>
    </location>
</feature>
<accession>A0A175S1T0</accession>
<dbReference type="PATRIC" id="fig|33881.3.peg.802"/>
<dbReference type="GO" id="GO:0022857">
    <property type="term" value="F:transmembrane transporter activity"/>
    <property type="evidence" value="ECO:0007669"/>
    <property type="project" value="InterPro"/>
</dbReference>
<gene>
    <name evidence="7" type="ORF">NS184_00525</name>
</gene>
<dbReference type="CDD" id="cd06174">
    <property type="entry name" value="MFS"/>
    <property type="match status" value="1"/>
</dbReference>
<dbReference type="InterPro" id="IPR020846">
    <property type="entry name" value="MFS_dom"/>
</dbReference>
<dbReference type="PROSITE" id="PS50850">
    <property type="entry name" value="MFS"/>
    <property type="match status" value="1"/>
</dbReference>
<feature type="transmembrane region" description="Helical" evidence="5">
    <location>
        <begin position="12"/>
        <end position="32"/>
    </location>
</feature>
<feature type="transmembrane region" description="Helical" evidence="5">
    <location>
        <begin position="386"/>
        <end position="410"/>
    </location>
</feature>
<name>A0A175S1T0_9MICO</name>
<keyword evidence="4 5" id="KW-0472">Membrane</keyword>
<feature type="transmembrane region" description="Helical" evidence="5">
    <location>
        <begin position="142"/>
        <end position="163"/>
    </location>
</feature>
<comment type="subcellular location">
    <subcellularLocation>
        <location evidence="1">Cell membrane</location>
        <topology evidence="1">Multi-pass membrane protein</topology>
    </subcellularLocation>
</comment>
<sequence>MVLTKSRRLTSFIVLSMTGGVIFQVAYIRFVFLADTAHALDLSIQRYGEVTSIFGAVAVVMYFCGGWFADRFSPKALIVVALAGMGLVDLWLSTVPGEAGVVVAHVLMAVLGMGLYWSSLVKLVSMLGSADEQGWLFGWLEGIRGITSTVVGFVGAGIVAAAIAESAGVLWVMRIYGALCLVFAVLVLLVVRVDRAALAGVEKQTVTLGQLVAAARNKYTWLIGASIMLMYCFYTLLGYLTPLLQYGYAVPVVLLGAIGVVRTYVFQIVGGPVGGVLVARWTKSSPAFLRWAFVVAAASALGFLVLPQQPALVWIAVALMVVMCVAVFTSRGVYWAQVGEVEVPLAQRGGVIGLASGLAYLPDAFLPAIAAWWVGDPANGVPQQGGGYTTMFAVLLGAALLGVLLTTITMRVRSRDRARRALDDTVVAAA</sequence>
<dbReference type="SUPFAM" id="SSF103473">
    <property type="entry name" value="MFS general substrate transporter"/>
    <property type="match status" value="1"/>
</dbReference>
<evidence type="ECO:0000256" key="3">
    <source>
        <dbReference type="ARBA" id="ARBA00022989"/>
    </source>
</evidence>
<keyword evidence="3 5" id="KW-1133">Transmembrane helix</keyword>
<feature type="transmembrane region" description="Helical" evidence="5">
    <location>
        <begin position="52"/>
        <end position="69"/>
    </location>
</feature>
<evidence type="ECO:0000256" key="5">
    <source>
        <dbReference type="SAM" id="Phobius"/>
    </source>
</evidence>
<feature type="domain" description="Major facilitator superfamily (MFS) profile" evidence="6">
    <location>
        <begin position="1"/>
        <end position="414"/>
    </location>
</feature>
<feature type="transmembrane region" description="Helical" evidence="5">
    <location>
        <begin position="219"/>
        <end position="240"/>
    </location>
</feature>
<feature type="transmembrane region" description="Helical" evidence="5">
    <location>
        <begin position="351"/>
        <end position="374"/>
    </location>
</feature>
<feature type="transmembrane region" description="Helical" evidence="5">
    <location>
        <begin position="99"/>
        <end position="121"/>
    </location>
</feature>
<dbReference type="GO" id="GO:0005886">
    <property type="term" value="C:plasma membrane"/>
    <property type="evidence" value="ECO:0007669"/>
    <property type="project" value="UniProtKB-SubCell"/>
</dbReference>
<feature type="transmembrane region" description="Helical" evidence="5">
    <location>
        <begin position="76"/>
        <end position="93"/>
    </location>
</feature>
<dbReference type="Proteomes" id="UP000078252">
    <property type="component" value="Unassembled WGS sequence"/>
</dbReference>
<dbReference type="Gene3D" id="1.20.1250.20">
    <property type="entry name" value="MFS general substrate transporter like domains"/>
    <property type="match status" value="2"/>
</dbReference>
<evidence type="ECO:0000259" key="6">
    <source>
        <dbReference type="PROSITE" id="PS50850"/>
    </source>
</evidence>
<comment type="caution">
    <text evidence="7">The sequence shown here is derived from an EMBL/GenBank/DDBJ whole genome shotgun (WGS) entry which is preliminary data.</text>
</comment>
<evidence type="ECO:0000256" key="1">
    <source>
        <dbReference type="ARBA" id="ARBA00004651"/>
    </source>
</evidence>
<evidence type="ECO:0000256" key="2">
    <source>
        <dbReference type="ARBA" id="ARBA00022692"/>
    </source>
</evidence>